<keyword evidence="3" id="KW-1185">Reference proteome</keyword>
<evidence type="ECO:0000313" key="2">
    <source>
        <dbReference type="EMBL" id="GIY80846.1"/>
    </source>
</evidence>
<gene>
    <name evidence="2" type="ORF">CDAR_571651</name>
</gene>
<reference evidence="2 3" key="1">
    <citation type="submission" date="2021-06" db="EMBL/GenBank/DDBJ databases">
        <title>Caerostris darwini draft genome.</title>
        <authorList>
            <person name="Kono N."/>
            <person name="Arakawa K."/>
        </authorList>
    </citation>
    <scope>NUCLEOTIDE SEQUENCE [LARGE SCALE GENOMIC DNA]</scope>
</reference>
<dbReference type="Proteomes" id="UP001054837">
    <property type="component" value="Unassembled WGS sequence"/>
</dbReference>
<evidence type="ECO:0000256" key="1">
    <source>
        <dbReference type="SAM" id="MobiDB-lite"/>
    </source>
</evidence>
<name>A0AAV4WE83_9ARAC</name>
<accession>A0AAV4WE83</accession>
<comment type="caution">
    <text evidence="2">The sequence shown here is derived from an EMBL/GenBank/DDBJ whole genome shotgun (WGS) entry which is preliminary data.</text>
</comment>
<dbReference type="AlphaFoldDB" id="A0AAV4WE83"/>
<organism evidence="2 3">
    <name type="scientific">Caerostris darwini</name>
    <dbReference type="NCBI Taxonomy" id="1538125"/>
    <lineage>
        <taxon>Eukaryota</taxon>
        <taxon>Metazoa</taxon>
        <taxon>Ecdysozoa</taxon>
        <taxon>Arthropoda</taxon>
        <taxon>Chelicerata</taxon>
        <taxon>Arachnida</taxon>
        <taxon>Araneae</taxon>
        <taxon>Araneomorphae</taxon>
        <taxon>Entelegynae</taxon>
        <taxon>Araneoidea</taxon>
        <taxon>Araneidae</taxon>
        <taxon>Caerostris</taxon>
    </lineage>
</organism>
<proteinExistence type="predicted"/>
<evidence type="ECO:0000313" key="3">
    <source>
        <dbReference type="Proteomes" id="UP001054837"/>
    </source>
</evidence>
<protein>
    <submittedName>
        <fullName evidence="2">Uncharacterized protein</fullName>
    </submittedName>
</protein>
<dbReference type="EMBL" id="BPLQ01014560">
    <property type="protein sequence ID" value="GIY80846.1"/>
    <property type="molecule type" value="Genomic_DNA"/>
</dbReference>
<feature type="region of interest" description="Disordered" evidence="1">
    <location>
        <begin position="118"/>
        <end position="146"/>
    </location>
</feature>
<sequence length="146" mass="16786">MLNERKTNLAVELAMKLADLLHYKAKDTWNITRRRQNLKLRTDGGTSRIGNHLKTYFTESSERIKHLDPPPLPLTTVGFFSTSKDSRGPHLQRFLTVCEADFCDGSYHLENEHRGGVEEMSLEKYDESTTESKHGKEEKEFKKGGM</sequence>